<organism evidence="3 4">
    <name type="scientific">Parvularcula mediterranea</name>
    <dbReference type="NCBI Taxonomy" id="2732508"/>
    <lineage>
        <taxon>Bacteria</taxon>
        <taxon>Pseudomonadati</taxon>
        <taxon>Pseudomonadota</taxon>
        <taxon>Alphaproteobacteria</taxon>
        <taxon>Parvularculales</taxon>
        <taxon>Parvularculaceae</taxon>
        <taxon>Parvularcula</taxon>
    </lineage>
</organism>
<keyword evidence="1" id="KW-0472">Membrane</keyword>
<name>A0A7Y3W6D2_9PROT</name>
<dbReference type="PANTHER" id="PTHR30373">
    <property type="entry name" value="UPF0603 PROTEIN YGCG"/>
    <property type="match status" value="1"/>
</dbReference>
<gene>
    <name evidence="3" type="ORF">HK107_12920</name>
</gene>
<evidence type="ECO:0000259" key="2">
    <source>
        <dbReference type="Pfam" id="PF04536"/>
    </source>
</evidence>
<dbReference type="RefSeq" id="WP_173200444.1">
    <property type="nucleotide sequence ID" value="NZ_JABFCX010000003.1"/>
</dbReference>
<evidence type="ECO:0000313" key="3">
    <source>
        <dbReference type="EMBL" id="NNU17227.1"/>
    </source>
</evidence>
<proteinExistence type="predicted"/>
<comment type="caution">
    <text evidence="3">The sequence shown here is derived from an EMBL/GenBank/DDBJ whole genome shotgun (WGS) entry which is preliminary data.</text>
</comment>
<sequence length="270" mass="28627">MRFLIIIVLSFGLASAQDFPELTGRVVDAAGILSPQAEASLTQKLAAWEEQSSDQIVVVTVADLQGLPIERYGVELGRAWGIGVADGEDGRSLDNGALLIVAPNDRALRIEVGYGLEGTLTDALSDVIIRERIVPSFRSGDFNTGVIQGVDGMLTVLKGEEAEWLDRRRRAGERPVAESEGQFPWPLVIFIVIFVLPSIFRSRRGIVYVSDRKRRRRYGGNGDALAWIIASELAKGASRSGGWSSGGGGFGGGFSGGGGSFGGGGASGSW</sequence>
<dbReference type="InterPro" id="IPR007621">
    <property type="entry name" value="TPM_dom"/>
</dbReference>
<dbReference type="Pfam" id="PF04536">
    <property type="entry name" value="TPM_phosphatase"/>
    <property type="match status" value="1"/>
</dbReference>
<feature type="transmembrane region" description="Helical" evidence="1">
    <location>
        <begin position="183"/>
        <end position="200"/>
    </location>
</feature>
<protein>
    <submittedName>
        <fullName evidence="3">Methanol dehydrogenase</fullName>
    </submittedName>
</protein>
<keyword evidence="1" id="KW-1133">Transmembrane helix</keyword>
<dbReference type="EMBL" id="JABFCX010000003">
    <property type="protein sequence ID" value="NNU17227.1"/>
    <property type="molecule type" value="Genomic_DNA"/>
</dbReference>
<evidence type="ECO:0000313" key="4">
    <source>
        <dbReference type="Proteomes" id="UP000536835"/>
    </source>
</evidence>
<feature type="domain" description="TPM" evidence="2">
    <location>
        <begin position="26"/>
        <end position="154"/>
    </location>
</feature>
<accession>A0A7Y3W6D2</accession>
<keyword evidence="1" id="KW-0812">Transmembrane</keyword>
<dbReference type="Gene3D" id="3.10.310.50">
    <property type="match status" value="1"/>
</dbReference>
<evidence type="ECO:0000256" key="1">
    <source>
        <dbReference type="SAM" id="Phobius"/>
    </source>
</evidence>
<reference evidence="3 4" key="1">
    <citation type="submission" date="2020-05" db="EMBL/GenBank/DDBJ databases">
        <title>Parvularcula mediterraneae sp. nov., isolated from polypropylene straw from shallow seawater of the seashore of Laganas in Zakynthos island, Greece.</title>
        <authorList>
            <person name="Szabo I."/>
            <person name="Al-Omari J."/>
            <person name="Rado J."/>
            <person name="Szerdahelyi G.S."/>
        </authorList>
    </citation>
    <scope>NUCLEOTIDE SEQUENCE [LARGE SCALE GENOMIC DNA]</scope>
    <source>
        <strain evidence="3 4">ZS-1/3</strain>
    </source>
</reference>
<dbReference type="Proteomes" id="UP000536835">
    <property type="component" value="Unassembled WGS sequence"/>
</dbReference>
<keyword evidence="4" id="KW-1185">Reference proteome</keyword>
<dbReference type="PANTHER" id="PTHR30373:SF2">
    <property type="entry name" value="UPF0603 PROTEIN YGCG"/>
    <property type="match status" value="1"/>
</dbReference>
<dbReference type="AlphaFoldDB" id="A0A7Y3W6D2"/>